<dbReference type="InterPro" id="IPR006530">
    <property type="entry name" value="YD"/>
</dbReference>
<dbReference type="RefSeq" id="WP_057916388.1">
    <property type="nucleotide sequence ID" value="NZ_CP011129.1"/>
</dbReference>
<feature type="domain" description="Teneurin-like YD-shell" evidence="5">
    <location>
        <begin position="1147"/>
        <end position="1415"/>
    </location>
</feature>
<dbReference type="PANTHER" id="PTHR32305:SF15">
    <property type="entry name" value="PROTEIN RHSA-RELATED"/>
    <property type="match status" value="1"/>
</dbReference>
<dbReference type="Pfam" id="PF15649">
    <property type="entry name" value="Tox-REase-7"/>
    <property type="match status" value="1"/>
</dbReference>
<evidence type="ECO:0000256" key="1">
    <source>
        <dbReference type="ARBA" id="ARBA00022737"/>
    </source>
</evidence>
<dbReference type="InterPro" id="IPR031325">
    <property type="entry name" value="RHS_repeat"/>
</dbReference>
<protein>
    <submittedName>
        <fullName evidence="6">RHS repeat-associated core domain protein</fullName>
    </submittedName>
</protein>
<dbReference type="EMBL" id="CP011129">
    <property type="protein sequence ID" value="ALN78613.1"/>
    <property type="molecule type" value="Genomic_DNA"/>
</dbReference>
<evidence type="ECO:0000259" key="5">
    <source>
        <dbReference type="Pfam" id="PF25023"/>
    </source>
</evidence>
<evidence type="ECO:0000259" key="4">
    <source>
        <dbReference type="Pfam" id="PF20148"/>
    </source>
</evidence>
<keyword evidence="2" id="KW-0732">Signal</keyword>
<dbReference type="InterPro" id="IPR045351">
    <property type="entry name" value="DUF6531"/>
</dbReference>
<dbReference type="InterPro" id="IPR050708">
    <property type="entry name" value="T6SS_VgrG/RHS"/>
</dbReference>
<gene>
    <name evidence="6" type="ORF">LA76x_0452</name>
</gene>
<dbReference type="KEGG" id="lab:LA76x_0452"/>
<evidence type="ECO:0000259" key="3">
    <source>
        <dbReference type="Pfam" id="PF15649"/>
    </source>
</evidence>
<dbReference type="Proteomes" id="UP000060787">
    <property type="component" value="Chromosome"/>
</dbReference>
<dbReference type="Pfam" id="PF25023">
    <property type="entry name" value="TEN_YD-shell"/>
    <property type="match status" value="1"/>
</dbReference>
<organism evidence="6 7">
    <name type="scientific">Lysobacter antibioticus</name>
    <dbReference type="NCBI Taxonomy" id="84531"/>
    <lineage>
        <taxon>Bacteria</taxon>
        <taxon>Pseudomonadati</taxon>
        <taxon>Pseudomonadota</taxon>
        <taxon>Gammaproteobacteria</taxon>
        <taxon>Lysobacterales</taxon>
        <taxon>Lysobacteraceae</taxon>
        <taxon>Lysobacter</taxon>
    </lineage>
</organism>
<dbReference type="STRING" id="84531.LA76x_0452"/>
<dbReference type="PRINTS" id="PR00394">
    <property type="entry name" value="RHSPROTEIN"/>
</dbReference>
<feature type="domain" description="Tox-REase-7" evidence="3">
    <location>
        <begin position="1524"/>
        <end position="1598"/>
    </location>
</feature>
<dbReference type="Pfam" id="PF05593">
    <property type="entry name" value="RHS_repeat"/>
    <property type="match status" value="2"/>
</dbReference>
<dbReference type="PANTHER" id="PTHR32305">
    <property type="match status" value="1"/>
</dbReference>
<sequence length="1626" mass="180152">MKKNRIFAIALSLLAAWSGTAAGQNEITPWSWKLTIYDSSNYELDSKEFTSRSAAEQYLWASSPLNETLKEVKYVKKGVGVEYRYTGRRYSAFPGKFQYRVLAHRGQSEGGWKWFNSEGEATQAYQADIIKHYGTDRDACTPVIDMGPLEQDRPNPWDIHHRRTTIHVFEANDPDCHPDWRNPTVSDGEYVKWRITNHDYVEDTYDNFYQDPQPFTGLPDSEILHTGPAHEPYGENYTHEQWTVHSRRTAVLLGQPNHCAPIKGNPCDIARGSKHETVTDASGYGPLDLVRRYDSNDAGGTFGRGWRGPFDYVLMRSDDGYDLVLTTPDGKHIDLSTQAGEINYEQRYRSRDNRSATATRYYTPQGNRAVRVEFPGMSLEFRDPAATDSGKPDVITYNGNQEVRLTYTPLGGIDRAEHLGRSVKFIYEHTDIERAHKVLAALMPDGRLITYEYTPEGLLERVADDSGELFKYAHKAGTHLITSILESRERPREYQYDDLRRLIESTNGPAKYTYTYAPTQTRVTYPSGRVEITDFEPTILRRPVREETVCGLVTTTTYTGYNDTITESNNAGLTTIRKYNSDSETVQTLLNNALLRTEVTTFEPGTSRPTRMEIKDAFNIALLLIDYAYNTRRQLSSVVRKDPATSEQRTVALAYCEEADLTAPSSTCATVGALKSVDGPRTDVADTTTYDYYVGDAPGCALSGGYCPYRKGDLWKVNNPLAQTAEFLAYDGAGRALASKYANGVVTHLEYDPRGRLAAQKVRGSDDSVETDDRITRFEYTPSGSASKITLPDGTYTRFTYDSALRLTDITDNVGDVIHFTLDAAGNPKQEDIKAGGTTLRKTLSRTFNALGQLDALKDASQNATAFRYDLAGNADRITDALGRKTDQTFDPLNRLRKTLQDVDGLAVETKLEYNALDQIAKVTDPKGLNTLYAYNGFGEQTKLTNPDTGTANYTYNAAGLIATKKDANDTAAHTYTYDALGRAKTVSYGSDTADVEYVYDTVNPACTAGETFAAGRVTTMRTDGIELLYCYDRFGQTVRKTQTIAGKSFTLRYAYTSAGRLKSLTYPDNTVVDYVRDSRARIKEIGVRPNTGTRSVLLTNATYEPFGPVTGWTYGNGRTLNRSYDLDYRAKSVFDNTSGGLSLGYGYNNASELTELKDGLQSTFKAKYDYDTLGRLKITRDGPSGTPLETYGYDGTGNRTSVLHGSINTAYTYPAGSHRLTRVGTVNRAYDAVGNTLSIGTTAKQFAYNADDRLREVKLNGVVRATYRYNALGERIAATVGTTTTYTLYDEAGNWIGDYAATGVSKQQAVWLDSAPVGVLVGSGSTQSAKYIETDPLDTPRAVIDPVRNVAIWTWDAKGEAFGKDVPNQDQDLDATAFVFNMRFPGQRFDAGTGFLYNYFRDYDPATGRYLQSDPIGLAAGISTYAYVGSSPLDGVDPLGLNKGGGSRPAGAGINSAAATIVPVNTQATALIYRIQQINPQYQYGTIGPRGANATPQDIFNLTRDLYRARSDRGCPVSPNLRGQMGEAAVRARYDIGPRESLTVNGNRRVPDGINREARTLNEVKNTIYQTYTQQIRDYLQYARSEGLQFNLYGPPGQTFSGPMQTLINRGDINYTPVPSMVGPR</sequence>
<keyword evidence="1" id="KW-0677">Repeat</keyword>
<evidence type="ECO:0000313" key="7">
    <source>
        <dbReference type="Proteomes" id="UP000060787"/>
    </source>
</evidence>
<dbReference type="PATRIC" id="fig|84531.8.peg.468"/>
<evidence type="ECO:0000313" key="6">
    <source>
        <dbReference type="EMBL" id="ALN78613.1"/>
    </source>
</evidence>
<evidence type="ECO:0000256" key="2">
    <source>
        <dbReference type="SAM" id="SignalP"/>
    </source>
</evidence>
<dbReference type="InterPro" id="IPR022385">
    <property type="entry name" value="Rhs_assc_core"/>
</dbReference>
<dbReference type="Gene3D" id="2.180.10.10">
    <property type="entry name" value="RHS repeat-associated core"/>
    <property type="match status" value="2"/>
</dbReference>
<dbReference type="InterPro" id="IPR028903">
    <property type="entry name" value="Tox-REase-7_dom"/>
</dbReference>
<dbReference type="NCBIfam" id="TIGR03696">
    <property type="entry name" value="Rhs_assc_core"/>
    <property type="match status" value="1"/>
</dbReference>
<feature type="signal peptide" evidence="2">
    <location>
        <begin position="1"/>
        <end position="23"/>
    </location>
</feature>
<keyword evidence="7" id="KW-1185">Reference proteome</keyword>
<proteinExistence type="predicted"/>
<dbReference type="NCBIfam" id="TIGR01643">
    <property type="entry name" value="YD_repeat_2x"/>
    <property type="match status" value="2"/>
</dbReference>
<dbReference type="Pfam" id="PF20148">
    <property type="entry name" value="DUF6531"/>
    <property type="match status" value="1"/>
</dbReference>
<reference evidence="6 7" key="1">
    <citation type="journal article" date="2015" name="BMC Genomics">
        <title>Comparative genomics and metabolic profiling of the genus Lysobacter.</title>
        <authorList>
            <person name="de Bruijn I."/>
            <person name="Cheng X."/>
            <person name="de Jager V."/>
            <person name="Exposito R.G."/>
            <person name="Watrous J."/>
            <person name="Patel N."/>
            <person name="Postma J."/>
            <person name="Dorrestein P.C."/>
            <person name="Kobayashi D."/>
            <person name="Raaijmakers J.M."/>
        </authorList>
    </citation>
    <scope>NUCLEOTIDE SEQUENCE [LARGE SCALE GENOMIC DNA]</scope>
    <source>
        <strain evidence="6 7">76</strain>
    </source>
</reference>
<accession>A0A0S2F4X4</accession>
<name>A0A0S2F4X4_LYSAN</name>
<feature type="chain" id="PRO_5006596822" evidence="2">
    <location>
        <begin position="24"/>
        <end position="1626"/>
    </location>
</feature>
<feature type="domain" description="DUF6531" evidence="4">
    <location>
        <begin position="264"/>
        <end position="334"/>
    </location>
</feature>
<dbReference type="InterPro" id="IPR056823">
    <property type="entry name" value="TEN-like_YD-shell"/>
</dbReference>